<dbReference type="Proteomes" id="UP000254051">
    <property type="component" value="Unassembled WGS sequence"/>
</dbReference>
<evidence type="ECO:0000313" key="2">
    <source>
        <dbReference type="EMBL" id="SUQ15938.1"/>
    </source>
</evidence>
<evidence type="ECO:0000259" key="1">
    <source>
        <dbReference type="Pfam" id="PF01966"/>
    </source>
</evidence>
<feature type="domain" description="HD" evidence="1">
    <location>
        <begin position="21"/>
        <end position="111"/>
    </location>
</feature>
<dbReference type="EMBL" id="UHJJ01000018">
    <property type="protein sequence ID" value="SUQ15938.1"/>
    <property type="molecule type" value="Genomic_DNA"/>
</dbReference>
<proteinExistence type="predicted"/>
<keyword evidence="3" id="KW-1185">Reference proteome</keyword>
<dbReference type="RefSeq" id="WP_109714207.1">
    <property type="nucleotide sequence ID" value="NZ_QGDS01000018.1"/>
</dbReference>
<reference evidence="3" key="1">
    <citation type="submission" date="2017-07" db="EMBL/GenBank/DDBJ databases">
        <authorList>
            <person name="Varghese N."/>
            <person name="Submissions S."/>
        </authorList>
    </citation>
    <scope>NUCLEOTIDE SEQUENCE [LARGE SCALE GENOMIC DNA]</scope>
    <source>
        <strain evidence="3">NLAE-zl-C134</strain>
    </source>
</reference>
<dbReference type="Pfam" id="PF01966">
    <property type="entry name" value="HD"/>
    <property type="match status" value="1"/>
</dbReference>
<dbReference type="InterPro" id="IPR006674">
    <property type="entry name" value="HD_domain"/>
</dbReference>
<evidence type="ECO:0000313" key="3">
    <source>
        <dbReference type="Proteomes" id="UP000254051"/>
    </source>
</evidence>
<name>A0A315ZQF3_9FIRM</name>
<gene>
    <name evidence="2" type="ORF">SAMN05216529_11849</name>
</gene>
<dbReference type="CDD" id="cd00077">
    <property type="entry name" value="HDc"/>
    <property type="match status" value="1"/>
</dbReference>
<dbReference type="SUPFAM" id="SSF109604">
    <property type="entry name" value="HD-domain/PDEase-like"/>
    <property type="match status" value="1"/>
</dbReference>
<organism evidence="2 3">
    <name type="scientific">Faecalicatena contorta</name>
    <dbReference type="NCBI Taxonomy" id="39482"/>
    <lineage>
        <taxon>Bacteria</taxon>
        <taxon>Bacillati</taxon>
        <taxon>Bacillota</taxon>
        <taxon>Clostridia</taxon>
        <taxon>Lachnospirales</taxon>
        <taxon>Lachnospiraceae</taxon>
        <taxon>Faecalicatena</taxon>
    </lineage>
</organism>
<dbReference type="AlphaFoldDB" id="A0A315ZQF3"/>
<protein>
    <submittedName>
        <fullName evidence="2">HD domain-containing protein</fullName>
    </submittedName>
</protein>
<accession>A0A315ZQF3</accession>
<dbReference type="InterPro" id="IPR003607">
    <property type="entry name" value="HD/PDEase_dom"/>
</dbReference>
<dbReference type="OrthoDB" id="155250at2"/>
<sequence length="168" mass="19043">MKSSAAAEKMIEFLNGNLRDINHFLKVYTYAKIIGELEKLDVKTQETLEVAAVIHDIACPLCREKYGDADGKHQEIESAALVMPFLQELECEKEMAERICYLVSHHHTYTGVDGLDYQILLEADFLVNADESAMSEESIIKMKKRVFKTETGIHLLESTFRLSGDKAE</sequence>
<dbReference type="Gene3D" id="1.10.3210.10">
    <property type="entry name" value="Hypothetical protein af1432"/>
    <property type="match status" value="1"/>
</dbReference>